<evidence type="ECO:0000313" key="2">
    <source>
        <dbReference type="EMBL" id="SMH66802.1"/>
    </source>
</evidence>
<evidence type="ECO:0000313" key="3">
    <source>
        <dbReference type="Proteomes" id="UP000193925"/>
    </source>
</evidence>
<accession>A0A060UPW1</accession>
<reference evidence="2 3" key="3">
    <citation type="submission" date="2017-03" db="EMBL/GenBank/DDBJ databases">
        <authorList>
            <person name="Regsiter A."/>
            <person name="William W."/>
        </authorList>
    </citation>
    <scope>NUCLEOTIDE SEQUENCE [LARGE SCALE GENOMIC DNA]</scope>
    <source>
        <strain evidence="2">PRJEB5721</strain>
    </source>
</reference>
<dbReference type="AlphaFoldDB" id="A0A060UPW1"/>
<proteinExistence type="predicted"/>
<dbReference type="RefSeq" id="WP_035190638.1">
    <property type="nucleotide sequence ID" value="NZ_CCCS020000002.1"/>
</dbReference>
<dbReference type="EMBL" id="LT841305">
    <property type="protein sequence ID" value="SMH66802.1"/>
    <property type="molecule type" value="Genomic_DNA"/>
</dbReference>
<protein>
    <submittedName>
        <fullName evidence="1">Uncharacterized protein</fullName>
    </submittedName>
</protein>
<sequence length="69" mass="7783">MKAHVHTATGRANIFQDDTGVHLRVLETNGNVWEAGFFPAEKWDELPQAWQAALSLAREIISPDFGTRY</sequence>
<organism evidence="1">
    <name type="scientific">Acidithiobacillus ferrivorans</name>
    <dbReference type="NCBI Taxonomy" id="160808"/>
    <lineage>
        <taxon>Bacteria</taxon>
        <taxon>Pseudomonadati</taxon>
        <taxon>Pseudomonadota</taxon>
        <taxon>Acidithiobacillia</taxon>
        <taxon>Acidithiobacillales</taxon>
        <taxon>Acidithiobacillaceae</taxon>
        <taxon>Acidithiobacillus</taxon>
    </lineage>
</organism>
<dbReference type="Proteomes" id="UP000193925">
    <property type="component" value="Chromosome AFERRI"/>
</dbReference>
<evidence type="ECO:0000313" key="1">
    <source>
        <dbReference type="EMBL" id="CDQ08599.1"/>
    </source>
</evidence>
<name>A0A060UPW1_9PROT</name>
<gene>
    <name evidence="1" type="ORF">AFERRI_100034</name>
    <name evidence="2" type="ORF">AFERRI_50003</name>
</gene>
<keyword evidence="3" id="KW-1185">Reference proteome</keyword>
<dbReference type="EMBL" id="CCCS020000002">
    <property type="protein sequence ID" value="CDQ08599.1"/>
    <property type="molecule type" value="Genomic_DNA"/>
</dbReference>
<reference evidence="1" key="2">
    <citation type="submission" date="2014-07" db="EMBL/GenBank/DDBJ databases">
        <title>Initial genome analysis of the psychrotolerant acidophile Acidithiobacillus ferrivorans CF27: insights into iron and sulfur oxidation pathways and into biofilm formation.</title>
        <authorList>
            <person name="Talla E."/>
            <person name="Hedrich S."/>
            <person name="Mangenot S."/>
            <person name="Ji B."/>
            <person name="Johnson D.B."/>
            <person name="Barbe V."/>
            <person name="Bonnefoy V."/>
        </authorList>
    </citation>
    <scope>NUCLEOTIDE SEQUENCE [LARGE SCALE GENOMIC DNA]</scope>
    <source>
        <strain evidence="1">CF27</strain>
    </source>
</reference>
<reference evidence="1" key="1">
    <citation type="submission" date="2014-03" db="EMBL/GenBank/DDBJ databases">
        <authorList>
            <person name="Genoscope - CEA"/>
        </authorList>
    </citation>
    <scope>NUCLEOTIDE SEQUENCE [LARGE SCALE GENOMIC DNA]</scope>
    <source>
        <strain evidence="1">CF27</strain>
    </source>
</reference>